<accession>E8QXS5</accession>
<dbReference type="EMBL" id="CP002353">
    <property type="protein sequence ID" value="ADV64112.1"/>
    <property type="molecule type" value="Genomic_DNA"/>
</dbReference>
<dbReference type="KEGG" id="ipa:Isop_3555"/>
<dbReference type="STRING" id="575540.Isop_3555"/>
<dbReference type="Proteomes" id="UP000008631">
    <property type="component" value="Chromosome"/>
</dbReference>
<dbReference type="RefSeq" id="WP_013566400.1">
    <property type="nucleotide sequence ID" value="NC_014962.1"/>
</dbReference>
<dbReference type="InParanoid" id="E8QXS5"/>
<dbReference type="PANTHER" id="PTHR12993:SF11">
    <property type="entry name" value="N-ACETYLGLUCOSAMINYL-PHOSPHATIDYLINOSITOL DE-N-ACETYLASE"/>
    <property type="match status" value="1"/>
</dbReference>
<dbReference type="eggNOG" id="COG2120">
    <property type="taxonomic scope" value="Bacteria"/>
</dbReference>
<dbReference type="HOGENOM" id="CLU_049311_3_3_0"/>
<dbReference type="InterPro" id="IPR003737">
    <property type="entry name" value="GlcNAc_PI_deacetylase-related"/>
</dbReference>
<reference key="1">
    <citation type="submission" date="2010-11" db="EMBL/GenBank/DDBJ databases">
        <title>The complete sequence of chromosome of Isophaera pallida ATCC 43644.</title>
        <authorList>
            <consortium name="US DOE Joint Genome Institute (JGI-PGF)"/>
            <person name="Lucas S."/>
            <person name="Copeland A."/>
            <person name="Lapidus A."/>
            <person name="Bruce D."/>
            <person name="Goodwin L."/>
            <person name="Pitluck S."/>
            <person name="Kyrpides N."/>
            <person name="Mavromatis K."/>
            <person name="Pagani I."/>
            <person name="Ivanova N."/>
            <person name="Saunders E."/>
            <person name="Brettin T."/>
            <person name="Detter J.C."/>
            <person name="Han C."/>
            <person name="Tapia R."/>
            <person name="Land M."/>
            <person name="Hauser L."/>
            <person name="Markowitz V."/>
            <person name="Cheng J.-F."/>
            <person name="Hugenholtz P."/>
            <person name="Woyke T."/>
            <person name="Wu D."/>
            <person name="Eisen J.A."/>
        </authorList>
    </citation>
    <scope>NUCLEOTIDE SEQUENCE</scope>
    <source>
        <strain>ATCC 43644</strain>
    </source>
</reference>
<sequence>MSTPETPAVPSSTRILAIHAHPDDIEFQCAGTLALLRRLGCPVTIATMTPGDCGSADRDAEAIAEVRRAEARASADLIGAEYLCLEFRDLAIFDDDESRRRVTELIRRIDPDLVLTAPPVDYLIDHEVTSRLVRDACFCAPLPNYKTRQWEPAPPTRRIPRLWFVDPLGLVDRDGRLVECDARIDVSEVFALKQQMLACHDSQRAWLLAHHGIDEYLRVQEEFSRRRGSEIGVAHAEGFTRYKGHPYPQDDLLLTLVGQDGKGGRITPASASTVDASPDTPAS</sequence>
<keyword evidence="2" id="KW-1185">Reference proteome</keyword>
<dbReference type="Pfam" id="PF02585">
    <property type="entry name" value="PIG-L"/>
    <property type="match status" value="1"/>
</dbReference>
<protein>
    <submittedName>
        <fullName evidence="1">LmbE family protein</fullName>
    </submittedName>
</protein>
<evidence type="ECO:0000313" key="1">
    <source>
        <dbReference type="EMBL" id="ADV64112.1"/>
    </source>
</evidence>
<dbReference type="OrthoDB" id="9790023at2"/>
<organism evidence="1 2">
    <name type="scientific">Isosphaera pallida (strain ATCC 43644 / DSM 9630 / IS1B)</name>
    <dbReference type="NCBI Taxonomy" id="575540"/>
    <lineage>
        <taxon>Bacteria</taxon>
        <taxon>Pseudomonadati</taxon>
        <taxon>Planctomycetota</taxon>
        <taxon>Planctomycetia</taxon>
        <taxon>Isosphaerales</taxon>
        <taxon>Isosphaeraceae</taxon>
        <taxon>Isosphaera</taxon>
    </lineage>
</organism>
<dbReference type="AlphaFoldDB" id="E8QXS5"/>
<evidence type="ECO:0000313" key="2">
    <source>
        <dbReference type="Proteomes" id="UP000008631"/>
    </source>
</evidence>
<dbReference type="GO" id="GO:0016811">
    <property type="term" value="F:hydrolase activity, acting on carbon-nitrogen (but not peptide) bonds, in linear amides"/>
    <property type="evidence" value="ECO:0007669"/>
    <property type="project" value="TreeGrafter"/>
</dbReference>
<proteinExistence type="predicted"/>
<dbReference type="Gene3D" id="3.40.50.10320">
    <property type="entry name" value="LmbE-like"/>
    <property type="match status" value="1"/>
</dbReference>
<reference evidence="1 2" key="2">
    <citation type="journal article" date="2011" name="Stand. Genomic Sci.">
        <title>Complete genome sequence of Isosphaera pallida type strain (IS1B).</title>
        <authorList>
            <consortium name="US DOE Joint Genome Institute (JGI-PGF)"/>
            <person name="Goker M."/>
            <person name="Cleland D."/>
            <person name="Saunders E."/>
            <person name="Lapidus A."/>
            <person name="Nolan M."/>
            <person name="Lucas S."/>
            <person name="Hammon N."/>
            <person name="Deshpande S."/>
            <person name="Cheng J.F."/>
            <person name="Tapia R."/>
            <person name="Han C."/>
            <person name="Goodwin L."/>
            <person name="Pitluck S."/>
            <person name="Liolios K."/>
            <person name="Pagani I."/>
            <person name="Ivanova N."/>
            <person name="Mavromatis K."/>
            <person name="Pati A."/>
            <person name="Chen A."/>
            <person name="Palaniappan K."/>
            <person name="Land M."/>
            <person name="Hauser L."/>
            <person name="Chang Y.J."/>
            <person name="Jeffries C.D."/>
            <person name="Detter J.C."/>
            <person name="Beck B."/>
            <person name="Woyke T."/>
            <person name="Bristow J."/>
            <person name="Eisen J.A."/>
            <person name="Markowitz V."/>
            <person name="Hugenholtz P."/>
            <person name="Kyrpides N.C."/>
            <person name="Klenk H.P."/>
        </authorList>
    </citation>
    <scope>NUCLEOTIDE SEQUENCE [LARGE SCALE GENOMIC DNA]</scope>
    <source>
        <strain evidence="2">ATCC 43644 / DSM 9630 / IS1B</strain>
    </source>
</reference>
<name>E8QXS5_ISOPI</name>
<gene>
    <name evidence="1" type="ordered locus">Isop_3555</name>
</gene>
<dbReference type="SUPFAM" id="SSF102588">
    <property type="entry name" value="LmbE-like"/>
    <property type="match status" value="1"/>
</dbReference>
<dbReference type="InterPro" id="IPR024078">
    <property type="entry name" value="LmbE-like_dom_sf"/>
</dbReference>
<dbReference type="PANTHER" id="PTHR12993">
    <property type="entry name" value="N-ACETYLGLUCOSAMINYL-PHOSPHATIDYLINOSITOL DE-N-ACETYLASE-RELATED"/>
    <property type="match status" value="1"/>
</dbReference>